<accession>A0A0A8YLJ7</accession>
<dbReference type="AlphaFoldDB" id="A0A0A8YLJ7"/>
<evidence type="ECO:0000256" key="1">
    <source>
        <dbReference type="SAM" id="MobiDB-lite"/>
    </source>
</evidence>
<evidence type="ECO:0000313" key="2">
    <source>
        <dbReference type="EMBL" id="JAD26458.1"/>
    </source>
</evidence>
<sequence>MYTRKSLRANTPRTQQMKKPGEKKSNWTTKLMQAMRFGRAGVPTWKGLRILSGCMCA</sequence>
<dbReference type="EMBL" id="GBRH01271437">
    <property type="protein sequence ID" value="JAD26458.1"/>
    <property type="molecule type" value="Transcribed_RNA"/>
</dbReference>
<organism evidence="2">
    <name type="scientific">Arundo donax</name>
    <name type="common">Giant reed</name>
    <name type="synonym">Donax arundinaceus</name>
    <dbReference type="NCBI Taxonomy" id="35708"/>
    <lineage>
        <taxon>Eukaryota</taxon>
        <taxon>Viridiplantae</taxon>
        <taxon>Streptophyta</taxon>
        <taxon>Embryophyta</taxon>
        <taxon>Tracheophyta</taxon>
        <taxon>Spermatophyta</taxon>
        <taxon>Magnoliopsida</taxon>
        <taxon>Liliopsida</taxon>
        <taxon>Poales</taxon>
        <taxon>Poaceae</taxon>
        <taxon>PACMAD clade</taxon>
        <taxon>Arundinoideae</taxon>
        <taxon>Arundineae</taxon>
        <taxon>Arundo</taxon>
    </lineage>
</organism>
<proteinExistence type="predicted"/>
<feature type="region of interest" description="Disordered" evidence="1">
    <location>
        <begin position="1"/>
        <end position="23"/>
    </location>
</feature>
<reference evidence="2" key="2">
    <citation type="journal article" date="2015" name="Data Brief">
        <title>Shoot transcriptome of the giant reed, Arundo donax.</title>
        <authorList>
            <person name="Barrero R.A."/>
            <person name="Guerrero F.D."/>
            <person name="Moolhuijzen P."/>
            <person name="Goolsby J.A."/>
            <person name="Tidwell J."/>
            <person name="Bellgard S.E."/>
            <person name="Bellgard M.I."/>
        </authorList>
    </citation>
    <scope>NUCLEOTIDE SEQUENCE</scope>
    <source>
        <tissue evidence="2">Shoot tissue taken approximately 20 cm above the soil surface</tissue>
    </source>
</reference>
<protein>
    <submittedName>
        <fullName evidence="2">Uncharacterized protein</fullName>
    </submittedName>
</protein>
<name>A0A0A8YLJ7_ARUDO</name>
<feature type="compositionally biased region" description="Polar residues" evidence="1">
    <location>
        <begin position="8"/>
        <end position="17"/>
    </location>
</feature>
<reference evidence="2" key="1">
    <citation type="submission" date="2014-09" db="EMBL/GenBank/DDBJ databases">
        <authorList>
            <person name="Magalhaes I.L.F."/>
            <person name="Oliveira U."/>
            <person name="Santos F.R."/>
            <person name="Vidigal T.H.D.A."/>
            <person name="Brescovit A.D."/>
            <person name="Santos A.J."/>
        </authorList>
    </citation>
    <scope>NUCLEOTIDE SEQUENCE</scope>
    <source>
        <tissue evidence="2">Shoot tissue taken approximately 20 cm above the soil surface</tissue>
    </source>
</reference>